<organism evidence="1 2">
    <name type="scientific">Cetraspora pellucida</name>
    <dbReference type="NCBI Taxonomy" id="1433469"/>
    <lineage>
        <taxon>Eukaryota</taxon>
        <taxon>Fungi</taxon>
        <taxon>Fungi incertae sedis</taxon>
        <taxon>Mucoromycota</taxon>
        <taxon>Glomeromycotina</taxon>
        <taxon>Glomeromycetes</taxon>
        <taxon>Diversisporales</taxon>
        <taxon>Gigasporaceae</taxon>
        <taxon>Cetraspora</taxon>
    </lineage>
</organism>
<accession>A0ACA9PKN7</accession>
<sequence>MSLLKKIINKIFKKQRYNIENNYWPDYKEINYSSESTNDNKDSLEPISTTEYEKQFSILYLYFYTKYEDFLEAVRNDKPEIYKQLKNWFGFFEAHARSWAHINTKGKKYIRNEFDQELSDY</sequence>
<dbReference type="Proteomes" id="UP000789366">
    <property type="component" value="Unassembled WGS sequence"/>
</dbReference>
<evidence type="ECO:0000313" key="1">
    <source>
        <dbReference type="EMBL" id="CAG8708963.1"/>
    </source>
</evidence>
<gene>
    <name evidence="1" type="ORF">SPELUC_LOCUS11695</name>
</gene>
<keyword evidence="2" id="KW-1185">Reference proteome</keyword>
<name>A0ACA9PKN7_9GLOM</name>
<dbReference type="EMBL" id="CAJVPW010025510">
    <property type="protein sequence ID" value="CAG8708963.1"/>
    <property type="molecule type" value="Genomic_DNA"/>
</dbReference>
<evidence type="ECO:0000313" key="2">
    <source>
        <dbReference type="Proteomes" id="UP000789366"/>
    </source>
</evidence>
<protein>
    <submittedName>
        <fullName evidence="1">1000_t:CDS:1</fullName>
    </submittedName>
</protein>
<proteinExistence type="predicted"/>
<comment type="caution">
    <text evidence="1">The sequence shown here is derived from an EMBL/GenBank/DDBJ whole genome shotgun (WGS) entry which is preliminary data.</text>
</comment>
<reference evidence="1" key="1">
    <citation type="submission" date="2021-06" db="EMBL/GenBank/DDBJ databases">
        <authorList>
            <person name="Kallberg Y."/>
            <person name="Tangrot J."/>
            <person name="Rosling A."/>
        </authorList>
    </citation>
    <scope>NUCLEOTIDE SEQUENCE</scope>
    <source>
        <strain evidence="1">28 12/20/2015</strain>
    </source>
</reference>